<evidence type="ECO:0000256" key="2">
    <source>
        <dbReference type="ARBA" id="ARBA00006469"/>
    </source>
</evidence>
<feature type="compositionally biased region" description="Pro residues" evidence="5">
    <location>
        <begin position="653"/>
        <end position="667"/>
    </location>
</feature>
<gene>
    <name evidence="7" type="ORF">OKIOD_LOCUS810</name>
</gene>
<evidence type="ECO:0000256" key="3">
    <source>
        <dbReference type="ARBA" id="ARBA00022490"/>
    </source>
</evidence>
<feature type="compositionally biased region" description="Basic and acidic residues" evidence="5">
    <location>
        <begin position="208"/>
        <end position="223"/>
    </location>
</feature>
<reference evidence="7 8" key="1">
    <citation type="submission" date="2021-04" db="EMBL/GenBank/DDBJ databases">
        <authorList>
            <person name="Bliznina A."/>
        </authorList>
    </citation>
    <scope>NUCLEOTIDE SEQUENCE [LARGE SCALE GENOMIC DNA]</scope>
</reference>
<evidence type="ECO:0000259" key="6">
    <source>
        <dbReference type="PROSITE" id="PS51307"/>
    </source>
</evidence>
<feature type="compositionally biased region" description="Low complexity" evidence="5">
    <location>
        <begin position="45"/>
        <end position="60"/>
    </location>
</feature>
<keyword evidence="4" id="KW-0206">Cytoskeleton</keyword>
<organism evidence="7 8">
    <name type="scientific">Oikopleura dioica</name>
    <name type="common">Tunicate</name>
    <dbReference type="NCBI Taxonomy" id="34765"/>
    <lineage>
        <taxon>Eukaryota</taxon>
        <taxon>Metazoa</taxon>
        <taxon>Chordata</taxon>
        <taxon>Tunicata</taxon>
        <taxon>Appendicularia</taxon>
        <taxon>Copelata</taxon>
        <taxon>Oikopleuridae</taxon>
        <taxon>Oikopleura</taxon>
    </lineage>
</organism>
<feature type="compositionally biased region" description="Low complexity" evidence="5">
    <location>
        <begin position="225"/>
        <end position="270"/>
    </location>
</feature>
<evidence type="ECO:0000256" key="4">
    <source>
        <dbReference type="ARBA" id="ARBA00023212"/>
    </source>
</evidence>
<evidence type="ECO:0000256" key="5">
    <source>
        <dbReference type="SAM" id="MobiDB-lite"/>
    </source>
</evidence>
<feature type="region of interest" description="Disordered" evidence="5">
    <location>
        <begin position="700"/>
        <end position="720"/>
    </location>
</feature>
<feature type="compositionally biased region" description="Polar residues" evidence="5">
    <location>
        <begin position="178"/>
        <end position="198"/>
    </location>
</feature>
<feature type="region of interest" description="Disordered" evidence="5">
    <location>
        <begin position="1"/>
        <end position="76"/>
    </location>
</feature>
<name>A0ABN7RMF8_OIKDI</name>
<proteinExistence type="inferred from homology"/>
<feature type="compositionally biased region" description="Polar residues" evidence="5">
    <location>
        <begin position="456"/>
        <end position="465"/>
    </location>
</feature>
<feature type="compositionally biased region" description="Low complexity" evidence="5">
    <location>
        <begin position="354"/>
        <end position="391"/>
    </location>
</feature>
<keyword evidence="3" id="KW-0963">Cytoplasm</keyword>
<dbReference type="PANTHER" id="PTHR15012">
    <property type="entry name" value="APICAL PROTEIN/SHROOM-RELATED"/>
    <property type="match status" value="1"/>
</dbReference>
<dbReference type="PROSITE" id="PS51307">
    <property type="entry name" value="ASD2"/>
    <property type="match status" value="1"/>
</dbReference>
<sequence length="928" mass="101587">MENNSNNLPKQQPFGRLVNKPTAKVKPVIKQAPSIRENLERWKEPASSGNNAAQNSSPAPTSFNASGNTSSFMHSRSSSITGVDEAKDDLFQDDISTYINSQVTAQVLRRTSLKRKELCISPKRGINPQNQNHRQPRRSEPILEISKSSAPLRDEEMIAALNRPVTRRSVPPPETRRSQSISDLADISRSSAPSNGSSHLPVKSNPDNIREKLRDFVKRRSLDRTNPTSPTSPKSSISPTPPSNNVTSPNTNARTPVIKTPTSTSSVVSPDIRNRTEIPPPGPSSIALANRLGNAYASNQPGTTSSSQSLHKSSIPPSTTRSTTSALNSSYVPLQFKRNNHNQRNHENSSRPVSFPESLLPSMPLPPVSSSSFDNSTGSLSGGKNSSSPSSPRVFHFRTPSDSRRTPIIFPLNEDQSSSPESPAADKPLPASPVSPQSSISTPGTPASPPAPKVAQVSSVTSFHNARTHHRHIMKLDRCRSAENMTQLTTTPTSRLAALNSAGDSGLRGQIRGGNNHELNATNLMPSQSMEILREEETTPNGSPYGGNVTFRKVRTPVRKNSDDENNSTPNSSRRGSAIADKIRALGLSQEALRSTSASPAMTASRGTLDSISESANHPNPATPSSSSFFRPISTDSLNISHSSIPEEAVEFPDPPVLPPCDSPPHSPEGSSRPKLEPQASIEVEIPSEISGIFDKIKRASTDPPEEDAPPPPPEPDACLLPKDYFDPSGLLKLKEKEANNVDDSDSDETSLSDVIMQHEKRILDMANLKEEVILGYRDNESFGESVNAIIKDKCPRNIVSKYMLFVEDIESNFKLRSKLAGRLMRAEASLKNGSHDLATTEALKQKYQVLKSQMSESDKCSEHCMQREAFVTEALQRQLEAEEFDDFLKYVQEKRQYLDEQCQIEEKIRVFESQLAQLKEVRNQPTN</sequence>
<dbReference type="Pfam" id="PF08687">
    <property type="entry name" value="ASD2"/>
    <property type="match status" value="1"/>
</dbReference>
<feature type="compositionally biased region" description="Polar residues" evidence="5">
    <location>
        <begin position="61"/>
        <end position="76"/>
    </location>
</feature>
<comment type="similarity">
    <text evidence="2">Belongs to the shroom family.</text>
</comment>
<keyword evidence="8" id="KW-1185">Reference proteome</keyword>
<feature type="compositionally biased region" description="Low complexity" evidence="5">
    <location>
        <begin position="305"/>
        <end position="325"/>
    </location>
</feature>
<evidence type="ECO:0000256" key="1">
    <source>
        <dbReference type="ARBA" id="ARBA00004245"/>
    </source>
</evidence>
<comment type="subcellular location">
    <subcellularLocation>
        <location evidence="1">Cytoplasm</location>
        <location evidence="1">Cytoskeleton</location>
    </subcellularLocation>
</comment>
<accession>A0ABN7RMF8</accession>
<feature type="compositionally biased region" description="Polar residues" evidence="5">
    <location>
        <begin position="1"/>
        <end position="10"/>
    </location>
</feature>
<dbReference type="PANTHER" id="PTHR15012:SF32">
    <property type="entry name" value="PROTEIN SHROOM"/>
    <property type="match status" value="1"/>
</dbReference>
<dbReference type="Proteomes" id="UP001158576">
    <property type="component" value="Chromosome PAR"/>
</dbReference>
<feature type="region of interest" description="Disordered" evidence="5">
    <location>
        <begin position="536"/>
        <end position="578"/>
    </location>
</feature>
<dbReference type="EMBL" id="OU015568">
    <property type="protein sequence ID" value="CAG5079430.1"/>
    <property type="molecule type" value="Genomic_DNA"/>
</dbReference>
<dbReference type="InterPro" id="IPR014799">
    <property type="entry name" value="ASD2_dom"/>
</dbReference>
<protein>
    <submittedName>
        <fullName evidence="7">Oidioi.mRNA.OKI2018_I69.PAR.g9252.t1.cds</fullName>
    </submittedName>
</protein>
<dbReference type="Gene3D" id="6.10.250.3120">
    <property type="match status" value="1"/>
</dbReference>
<evidence type="ECO:0000313" key="7">
    <source>
        <dbReference type="EMBL" id="CAG5079430.1"/>
    </source>
</evidence>
<feature type="region of interest" description="Disordered" evidence="5">
    <location>
        <begin position="592"/>
        <end position="688"/>
    </location>
</feature>
<dbReference type="InterPro" id="IPR027685">
    <property type="entry name" value="Shroom_fam"/>
</dbReference>
<evidence type="ECO:0000313" key="8">
    <source>
        <dbReference type="Proteomes" id="UP001158576"/>
    </source>
</evidence>
<feature type="domain" description="ASD2" evidence="6">
    <location>
        <begin position="646"/>
        <end position="924"/>
    </location>
</feature>
<feature type="region of interest" description="Disordered" evidence="5">
    <location>
        <begin position="119"/>
        <end position="474"/>
    </location>
</feature>
<feature type="compositionally biased region" description="Polar residues" evidence="5">
    <location>
        <begin position="592"/>
        <end position="644"/>
    </location>
</feature>